<proteinExistence type="predicted"/>
<gene>
    <name evidence="1" type="ORF">MM415B02063_0003</name>
</gene>
<accession>A0A6M3KY46</accession>
<reference evidence="1" key="1">
    <citation type="submission" date="2020-03" db="EMBL/GenBank/DDBJ databases">
        <title>The deep terrestrial virosphere.</title>
        <authorList>
            <person name="Holmfeldt K."/>
            <person name="Nilsson E."/>
            <person name="Simone D."/>
            <person name="Lopez-Fernandez M."/>
            <person name="Wu X."/>
            <person name="de Brujin I."/>
            <person name="Lundin D."/>
            <person name="Andersson A."/>
            <person name="Bertilsson S."/>
            <person name="Dopson M."/>
        </authorList>
    </citation>
    <scope>NUCLEOTIDE SEQUENCE</scope>
    <source>
        <strain evidence="1">MM415B02063</strain>
    </source>
</reference>
<dbReference type="AlphaFoldDB" id="A0A6M3KY46"/>
<name>A0A6M3KY46_9ZZZZ</name>
<organism evidence="1">
    <name type="scientific">viral metagenome</name>
    <dbReference type="NCBI Taxonomy" id="1070528"/>
    <lineage>
        <taxon>unclassified sequences</taxon>
        <taxon>metagenomes</taxon>
        <taxon>organismal metagenomes</taxon>
    </lineage>
</organism>
<protein>
    <submittedName>
        <fullName evidence="1">Uncharacterized protein</fullName>
    </submittedName>
</protein>
<evidence type="ECO:0000313" key="1">
    <source>
        <dbReference type="EMBL" id="QJA86501.1"/>
    </source>
</evidence>
<sequence>MKRMYIVLVLFMFFAAQTMAQEWMGFDNRQKLLNDLRSDISDSTDQVSDTPGAVDSLATKVNLTDAQTVAGQKTFSNKLTGSDTVFTAKGLGVGRTSMRTWLSSVSVLEVAGTGAIWGTTTAGASNYLAVSQNIYNNGSNNVRMVADEVSYISLQHGGFNVFNSSYGAAGSTITLKTPLKVDSLGNTTIDDSTFYLDAVNNTIGLGRKDPATNYKLDIKGGITADSVIDRSAMYIGNNALLRLASINYKIGTSKGNGWAEVDHSTLPVGVRATLKYEKKREKATGKVWELSDVEKFTKNSIVAEDIKTHEPSLYRVNSKEYNSAETLVRDLFDPITVEEGGRNIGANMALMQKAITDLWDLVKKQQVQIDSLKAVK</sequence>
<dbReference type="EMBL" id="MT142639">
    <property type="protein sequence ID" value="QJA86501.1"/>
    <property type="molecule type" value="Genomic_DNA"/>
</dbReference>